<dbReference type="EMBL" id="MU393672">
    <property type="protein sequence ID" value="KAI4858934.1"/>
    <property type="molecule type" value="Genomic_DNA"/>
</dbReference>
<evidence type="ECO:0000313" key="2">
    <source>
        <dbReference type="Proteomes" id="UP001497700"/>
    </source>
</evidence>
<organism evidence="1 2">
    <name type="scientific">Hypoxylon rubiginosum</name>
    <dbReference type="NCBI Taxonomy" id="110542"/>
    <lineage>
        <taxon>Eukaryota</taxon>
        <taxon>Fungi</taxon>
        <taxon>Dikarya</taxon>
        <taxon>Ascomycota</taxon>
        <taxon>Pezizomycotina</taxon>
        <taxon>Sordariomycetes</taxon>
        <taxon>Xylariomycetidae</taxon>
        <taxon>Xylariales</taxon>
        <taxon>Hypoxylaceae</taxon>
        <taxon>Hypoxylon</taxon>
    </lineage>
</organism>
<accession>A0ACB9YHW4</accession>
<dbReference type="Proteomes" id="UP001497700">
    <property type="component" value="Unassembled WGS sequence"/>
</dbReference>
<comment type="caution">
    <text evidence="1">The sequence shown here is derived from an EMBL/GenBank/DDBJ whole genome shotgun (WGS) entry which is preliminary data.</text>
</comment>
<keyword evidence="2" id="KW-1185">Reference proteome</keyword>
<gene>
    <name evidence="1" type="ORF">F4820DRAFT_193707</name>
</gene>
<sequence>MAPTLPEGSSIGIALIGVTLVGLYTFGTIFYRLFLHPLRSFPGPILWRISILPRIYYTLRGELPFKTAELFKQYGSTVRISPSELLYNDPQAWKDIYGHRSSGDPELPKHPEFYRTMPEVPHSVIDAGREEHQLLRRQLSHGFSDKSMREQEPIIGSYVNLLIQRIYENSKNGAAALDMRQWYNWTTFDVIGDLGFGSSFGSLQGSAYHPWVRMITHSIKETTGFQVLIRLGFKPLVDLARRLGLMSQNDQHMDLVRNKLQERIKLGVERPDLIEGLLRKKDEWHLNLDQLAANSSLLIVAGSETTATLLSGATFLLTTHPDKLAKVTQEVRSSFKSDDEITLTSVGNLHYMLAVLNESLRRYPPATGDLPRIVPKGGTTILGKHVAEGTAVQVLQWPINHDDRWWNDPMTFAPERWMKDPKYEGDRLEAMQPFSFGPRNCLGRNLAYAEMRLILAKIIFNFDMTLSGECENWLKNQKAYVVWDKPPLNVYMTPVATKSG</sequence>
<name>A0ACB9YHW4_9PEZI</name>
<evidence type="ECO:0000313" key="1">
    <source>
        <dbReference type="EMBL" id="KAI4858934.1"/>
    </source>
</evidence>
<protein>
    <submittedName>
        <fullName evidence="1">Cytochrome P450</fullName>
    </submittedName>
</protein>
<reference evidence="1 2" key="1">
    <citation type="journal article" date="2022" name="New Phytol.">
        <title>Ecological generalism drives hyperdiversity of secondary metabolite gene clusters in xylarialean endophytes.</title>
        <authorList>
            <person name="Franco M.E.E."/>
            <person name="Wisecaver J.H."/>
            <person name="Arnold A.E."/>
            <person name="Ju Y.M."/>
            <person name="Slot J.C."/>
            <person name="Ahrendt S."/>
            <person name="Moore L.P."/>
            <person name="Eastman K.E."/>
            <person name="Scott K."/>
            <person name="Konkel Z."/>
            <person name="Mondo S.J."/>
            <person name="Kuo A."/>
            <person name="Hayes R.D."/>
            <person name="Haridas S."/>
            <person name="Andreopoulos B."/>
            <person name="Riley R."/>
            <person name="LaButti K."/>
            <person name="Pangilinan J."/>
            <person name="Lipzen A."/>
            <person name="Amirebrahimi M."/>
            <person name="Yan J."/>
            <person name="Adam C."/>
            <person name="Keymanesh K."/>
            <person name="Ng V."/>
            <person name="Louie K."/>
            <person name="Northen T."/>
            <person name="Drula E."/>
            <person name="Henrissat B."/>
            <person name="Hsieh H.M."/>
            <person name="Youens-Clark K."/>
            <person name="Lutzoni F."/>
            <person name="Miadlikowska J."/>
            <person name="Eastwood D.C."/>
            <person name="Hamelin R.C."/>
            <person name="Grigoriev I.V."/>
            <person name="U'Ren J.M."/>
        </authorList>
    </citation>
    <scope>NUCLEOTIDE SEQUENCE [LARGE SCALE GENOMIC DNA]</scope>
    <source>
        <strain evidence="1 2">CBS 119005</strain>
    </source>
</reference>
<proteinExistence type="predicted"/>